<evidence type="ECO:0000313" key="1">
    <source>
        <dbReference type="EMBL" id="PPL18135.1"/>
    </source>
</evidence>
<proteinExistence type="predicted"/>
<dbReference type="InterPro" id="IPR009351">
    <property type="entry name" value="AlkZ-like"/>
</dbReference>
<evidence type="ECO:0000313" key="2">
    <source>
        <dbReference type="Proteomes" id="UP000237755"/>
    </source>
</evidence>
<gene>
    <name evidence="1" type="ORF">GY24_10680</name>
</gene>
<dbReference type="PANTHER" id="PTHR30528">
    <property type="entry name" value="CYTOPLASMIC PROTEIN"/>
    <property type="match status" value="1"/>
</dbReference>
<evidence type="ECO:0008006" key="3">
    <source>
        <dbReference type="Google" id="ProtNLM"/>
    </source>
</evidence>
<protein>
    <recommendedName>
        <fullName evidence="3">Winged helix-turn-helix domain-containing protein</fullName>
    </recommendedName>
</protein>
<name>A0ABX5AW31_9MICO</name>
<dbReference type="RefSeq" id="WP_104475620.1">
    <property type="nucleotide sequence ID" value="NZ_MPZN01000033.1"/>
</dbReference>
<dbReference type="EMBL" id="MPZN01000033">
    <property type="protein sequence ID" value="PPL18135.1"/>
    <property type="molecule type" value="Genomic_DNA"/>
</dbReference>
<reference evidence="1 2" key="1">
    <citation type="journal article" date="2008" name="Int. J. Syst. Evol. Microbiol.">
        <title>Leifsonia pindariensis sp. nov., isolated from the Pindari glacier of the Indian Himalayas, and emended description of the genus Leifsonia.</title>
        <authorList>
            <person name="Reddy G.S."/>
            <person name="Prabagaran S.R."/>
            <person name="Shivaji S."/>
        </authorList>
    </citation>
    <scope>NUCLEOTIDE SEQUENCE [LARGE SCALE GENOMIC DNA]</scope>
    <source>
        <strain evidence="1 2">PON 10</strain>
    </source>
</reference>
<dbReference type="PANTHER" id="PTHR30528:SF0">
    <property type="entry name" value="CYTOPLASMIC PROTEIN"/>
    <property type="match status" value="1"/>
</dbReference>
<keyword evidence="2" id="KW-1185">Reference proteome</keyword>
<accession>A0ABX5AW31</accession>
<dbReference type="Pfam" id="PF06224">
    <property type="entry name" value="AlkZ-like"/>
    <property type="match status" value="1"/>
</dbReference>
<sequence>MTALRLERNEARRIAIRAQRLDADRPTDLLDLVRQLTFLQLDPTAAVAPSADLIAWSRLGSSYQPAHLQQAIERDRTMFEHKAQDDPINPPIAMVRSTSDLGLHLAAMSAWPPEGATVDWLQANRSFRHDVLDRLRDAGPLLSREVPDTSVVPWPSSGWTNNRNVTKMLEVLTARGEVATSGRIGRQRTWDLAERVYPAGVDIIPEPEAKRIRDERRLRALGIARAALVGDAGEPARVAGSKLEWRVDPDAVGKPFVGRTALLSPFDRLIHDRIRSEDLFDFQYILEMYKPTEARRWGYFALPILHEDRLIGKLDAVANRKSGVLAVNAIHEDVPFTSEVMAAVRAQIDDLAGWMGLEVSEPRTASRTVRGHKMA</sequence>
<comment type="caution">
    <text evidence="1">The sequence shown here is derived from an EMBL/GenBank/DDBJ whole genome shotgun (WGS) entry which is preliminary data.</text>
</comment>
<dbReference type="Proteomes" id="UP000237755">
    <property type="component" value="Unassembled WGS sequence"/>
</dbReference>
<organism evidence="1 2">
    <name type="scientific">Microterricola pindariensis</name>
    <dbReference type="NCBI Taxonomy" id="478010"/>
    <lineage>
        <taxon>Bacteria</taxon>
        <taxon>Bacillati</taxon>
        <taxon>Actinomycetota</taxon>
        <taxon>Actinomycetes</taxon>
        <taxon>Micrococcales</taxon>
        <taxon>Microbacteriaceae</taxon>
        <taxon>Microterricola</taxon>
    </lineage>
</organism>